<dbReference type="STRING" id="1266925.GCA_000619905_02093"/>
<evidence type="ECO:0000313" key="1">
    <source>
        <dbReference type="EMBL" id="SFO17966.1"/>
    </source>
</evidence>
<keyword evidence="2" id="KW-1185">Reference proteome</keyword>
<dbReference type="EMBL" id="FOVJ01000010">
    <property type="protein sequence ID" value="SFO17966.1"/>
    <property type="molecule type" value="Genomic_DNA"/>
</dbReference>
<name>A0A1I5F2X3_9PROT</name>
<proteinExistence type="predicted"/>
<accession>A0A1I5F2X3</accession>
<dbReference type="AlphaFoldDB" id="A0A1I5F2X3"/>
<dbReference type="Proteomes" id="UP000183107">
    <property type="component" value="Unassembled WGS sequence"/>
</dbReference>
<dbReference type="OrthoDB" id="8564829at2"/>
<evidence type="ECO:0000313" key="2">
    <source>
        <dbReference type="Proteomes" id="UP000183107"/>
    </source>
</evidence>
<reference evidence="2" key="1">
    <citation type="submission" date="2016-10" db="EMBL/GenBank/DDBJ databases">
        <authorList>
            <person name="Varghese N."/>
        </authorList>
    </citation>
    <scope>NUCLEOTIDE SEQUENCE [LARGE SCALE GENOMIC DNA]</scope>
    <source>
        <strain evidence="2">Nsp8</strain>
    </source>
</reference>
<sequence>MFEYAVYVRTEEGYIERMNNVISNLPYDLRGTYGSLSPYVHEEALVGFPESVVLWKNSTGPSVGIAPINADSNSPKLLVA</sequence>
<organism evidence="1 2">
    <name type="scientific">Nitrosospira briensis</name>
    <dbReference type="NCBI Taxonomy" id="35799"/>
    <lineage>
        <taxon>Bacteria</taxon>
        <taxon>Pseudomonadati</taxon>
        <taxon>Pseudomonadota</taxon>
        <taxon>Betaproteobacteria</taxon>
        <taxon>Nitrosomonadales</taxon>
        <taxon>Nitrosomonadaceae</taxon>
        <taxon>Nitrosospira</taxon>
    </lineage>
</organism>
<gene>
    <name evidence="1" type="ORF">SAMN05216386_2854</name>
</gene>
<dbReference type="RefSeq" id="WP_074798563.1">
    <property type="nucleotide sequence ID" value="NZ_FOVJ01000010.1"/>
</dbReference>
<protein>
    <submittedName>
        <fullName evidence="1">Uncharacterized protein</fullName>
    </submittedName>
</protein>